<dbReference type="Pfam" id="PF00787">
    <property type="entry name" value="PX"/>
    <property type="match status" value="1"/>
</dbReference>
<accession>A0A976IG83</accession>
<evidence type="ECO:0000313" key="3">
    <source>
        <dbReference type="EMBL" id="TDH70514.1"/>
    </source>
</evidence>
<proteinExistence type="predicted"/>
<dbReference type="EMBL" id="SHOA02000014">
    <property type="protein sequence ID" value="TDH70514.1"/>
    <property type="molecule type" value="Genomic_DNA"/>
</dbReference>
<dbReference type="InterPro" id="IPR001683">
    <property type="entry name" value="PX_dom"/>
</dbReference>
<dbReference type="CDD" id="cd06093">
    <property type="entry name" value="PX_domain"/>
    <property type="match status" value="1"/>
</dbReference>
<feature type="compositionally biased region" description="Basic and acidic residues" evidence="1">
    <location>
        <begin position="213"/>
        <end position="240"/>
    </location>
</feature>
<evidence type="ECO:0000259" key="2">
    <source>
        <dbReference type="PROSITE" id="PS50195"/>
    </source>
</evidence>
<feature type="domain" description="PX" evidence="2">
    <location>
        <begin position="430"/>
        <end position="543"/>
    </location>
</feature>
<evidence type="ECO:0000313" key="4">
    <source>
        <dbReference type="Proteomes" id="UP000294530"/>
    </source>
</evidence>
<dbReference type="SUPFAM" id="SSF64268">
    <property type="entry name" value="PX domain"/>
    <property type="match status" value="1"/>
</dbReference>
<dbReference type="GO" id="GO:0035091">
    <property type="term" value="F:phosphatidylinositol binding"/>
    <property type="evidence" value="ECO:0007669"/>
    <property type="project" value="InterPro"/>
</dbReference>
<evidence type="ECO:0000256" key="1">
    <source>
        <dbReference type="SAM" id="MobiDB-lite"/>
    </source>
</evidence>
<organism evidence="3 4">
    <name type="scientific">Bremia lactucae</name>
    <name type="common">Lettuce downy mildew</name>
    <dbReference type="NCBI Taxonomy" id="4779"/>
    <lineage>
        <taxon>Eukaryota</taxon>
        <taxon>Sar</taxon>
        <taxon>Stramenopiles</taxon>
        <taxon>Oomycota</taxon>
        <taxon>Peronosporomycetes</taxon>
        <taxon>Peronosporales</taxon>
        <taxon>Peronosporaceae</taxon>
        <taxon>Bremia</taxon>
    </lineage>
</organism>
<dbReference type="OrthoDB" id="166159at2759"/>
<dbReference type="AlphaFoldDB" id="A0A976IG83"/>
<feature type="region of interest" description="Disordered" evidence="1">
    <location>
        <begin position="213"/>
        <end position="250"/>
    </location>
</feature>
<dbReference type="KEGG" id="blac:94350788"/>
<feature type="compositionally biased region" description="Polar residues" evidence="1">
    <location>
        <begin position="397"/>
        <end position="410"/>
    </location>
</feature>
<dbReference type="InterPro" id="IPR036871">
    <property type="entry name" value="PX_dom_sf"/>
</dbReference>
<reference evidence="3 4" key="1">
    <citation type="journal article" date="2021" name="Genome Biol.">
        <title>AFLAP: assembly-free linkage analysis pipeline using k-mers from genome sequencing data.</title>
        <authorList>
            <person name="Fletcher K."/>
            <person name="Zhang L."/>
            <person name="Gil J."/>
            <person name="Han R."/>
            <person name="Cavanaugh K."/>
            <person name="Michelmore R."/>
        </authorList>
    </citation>
    <scope>NUCLEOTIDE SEQUENCE [LARGE SCALE GENOMIC DNA]</scope>
    <source>
        <strain evidence="3 4">SF5</strain>
    </source>
</reference>
<feature type="compositionally biased region" description="Polar residues" evidence="1">
    <location>
        <begin position="112"/>
        <end position="123"/>
    </location>
</feature>
<dbReference type="Proteomes" id="UP000294530">
    <property type="component" value="Unassembled WGS sequence"/>
</dbReference>
<feature type="region of interest" description="Disordered" evidence="1">
    <location>
        <begin position="31"/>
        <end position="59"/>
    </location>
</feature>
<feature type="region of interest" description="Disordered" evidence="1">
    <location>
        <begin position="112"/>
        <end position="175"/>
    </location>
</feature>
<dbReference type="PROSITE" id="PS50195">
    <property type="entry name" value="PX"/>
    <property type="match status" value="1"/>
</dbReference>
<feature type="compositionally biased region" description="Basic and acidic residues" evidence="1">
    <location>
        <begin position="164"/>
        <end position="175"/>
    </location>
</feature>
<gene>
    <name evidence="3" type="ORF">CCR75_007053</name>
</gene>
<name>A0A976IG83_BRELC</name>
<protein>
    <recommendedName>
        <fullName evidence="2">PX domain-containing protein</fullName>
    </recommendedName>
</protein>
<feature type="compositionally biased region" description="Acidic residues" evidence="1">
    <location>
        <begin position="241"/>
        <end position="250"/>
    </location>
</feature>
<feature type="region of interest" description="Disordered" evidence="1">
    <location>
        <begin position="380"/>
        <end position="421"/>
    </location>
</feature>
<sequence length="543" mass="60495">MRKNDSGTPSLETRATGIDIVEPKSRILLNVPLPETVESSTTDEANEGPSDQASVGPDTPVVDKEATESAMAEIATVQLEQMFQVDTQSIDAVALLIGRFENVAQRQAQEVAHSRTSFQPSSVKSRHPQFGNKPCQKVCDATTKRMDTKEKAREPAETLGLKDTTQEKLETTKEGENRDMTWKGMMREAKVMTQKEVADLEESNYLNVAEQPRVAENEAKQSKFGDKEMNSANKRANEAEAEREETVEEERTDINAITTEAFVETSAASFEPELAINQTRSAERSKDINIVNDLCNVPVLTPPEYPKMSDKRRSEAINVTTTMANTDCNTSEVLKVKALDNMNENATTNQARDELFTASNGTPQARNELLVRGQYHKSPTSLPFECSPERTDDVAVASTQSAHSTKSMVTDASGGDEADDCEPKQLLLSQDHVKYEILGVTRVNGIVMYHIYAFQSVTSEQPMSTAKRYSQFISLAEQLRALKVPAARDLPKLPKCTVGTFLRGRRNKKTIEHRQIAFEAFLHYVAQHQELHECVIFHQFITT</sequence>
<dbReference type="RefSeq" id="XP_067820013.1">
    <property type="nucleotide sequence ID" value="XM_067965117.1"/>
</dbReference>
<comment type="caution">
    <text evidence="3">The sequence shown here is derived from an EMBL/GenBank/DDBJ whole genome shotgun (WGS) entry which is preliminary data.</text>
</comment>
<keyword evidence="4" id="KW-1185">Reference proteome</keyword>
<dbReference type="GeneID" id="94350788"/>
<dbReference type="Gene3D" id="3.30.1520.10">
    <property type="entry name" value="Phox-like domain"/>
    <property type="match status" value="1"/>
</dbReference>
<feature type="compositionally biased region" description="Polar residues" evidence="1">
    <location>
        <begin position="37"/>
        <end position="53"/>
    </location>
</feature>
<feature type="compositionally biased region" description="Basic and acidic residues" evidence="1">
    <location>
        <begin position="142"/>
        <end position="156"/>
    </location>
</feature>